<dbReference type="AlphaFoldDB" id="A0A9Q0DGQ0"/>
<evidence type="ECO:0000313" key="3">
    <source>
        <dbReference type="Proteomes" id="UP001148018"/>
    </source>
</evidence>
<comment type="caution">
    <text evidence="2">The sequence shown here is derived from an EMBL/GenBank/DDBJ whole genome shotgun (WGS) entry which is preliminary data.</text>
</comment>
<protein>
    <submittedName>
        <fullName evidence="2">Uncharacterized protein</fullName>
    </submittedName>
</protein>
<name>A0A9Q0DGQ0_9TELE</name>
<evidence type="ECO:0000256" key="1">
    <source>
        <dbReference type="SAM" id="MobiDB-lite"/>
    </source>
</evidence>
<sequence length="129" mass="13189">MNQWRLDSRHASRSLWRLGGEAAGGGGGGGEEVNPSRKKCWRQPAELFTSTVGSRSDNCGGSDGSRSSAGSALPLTLTQFASGMLGVGVPSVGQSGAWDAGAKRREARRTPVGGGGGGGRLASSCKRRQ</sequence>
<feature type="region of interest" description="Disordered" evidence="1">
    <location>
        <begin position="51"/>
        <end position="70"/>
    </location>
</feature>
<accession>A0A9Q0DGQ0</accession>
<reference evidence="2" key="1">
    <citation type="submission" date="2022-07" db="EMBL/GenBank/DDBJ databases">
        <title>Chromosome-level genome of Muraenolepis orangiensis.</title>
        <authorList>
            <person name="Kim J."/>
        </authorList>
    </citation>
    <scope>NUCLEOTIDE SEQUENCE</scope>
    <source>
        <strain evidence="2">KU_S4_2022</strain>
        <tissue evidence="2">Muscle</tissue>
    </source>
</reference>
<evidence type="ECO:0000313" key="2">
    <source>
        <dbReference type="EMBL" id="KAJ3588021.1"/>
    </source>
</evidence>
<dbReference type="EMBL" id="JANIIK010000116">
    <property type="protein sequence ID" value="KAJ3588021.1"/>
    <property type="molecule type" value="Genomic_DNA"/>
</dbReference>
<gene>
    <name evidence="2" type="ORF">NHX12_011615</name>
</gene>
<keyword evidence="3" id="KW-1185">Reference proteome</keyword>
<feature type="compositionally biased region" description="Gly residues" evidence="1">
    <location>
        <begin position="21"/>
        <end position="31"/>
    </location>
</feature>
<dbReference type="Proteomes" id="UP001148018">
    <property type="component" value="Unassembled WGS sequence"/>
</dbReference>
<proteinExistence type="predicted"/>
<feature type="region of interest" description="Disordered" evidence="1">
    <location>
        <begin position="17"/>
        <end position="38"/>
    </location>
</feature>
<organism evidence="2 3">
    <name type="scientific">Muraenolepis orangiensis</name>
    <name type="common">Patagonian moray cod</name>
    <dbReference type="NCBI Taxonomy" id="630683"/>
    <lineage>
        <taxon>Eukaryota</taxon>
        <taxon>Metazoa</taxon>
        <taxon>Chordata</taxon>
        <taxon>Craniata</taxon>
        <taxon>Vertebrata</taxon>
        <taxon>Euteleostomi</taxon>
        <taxon>Actinopterygii</taxon>
        <taxon>Neopterygii</taxon>
        <taxon>Teleostei</taxon>
        <taxon>Neoteleostei</taxon>
        <taxon>Acanthomorphata</taxon>
        <taxon>Zeiogadaria</taxon>
        <taxon>Gadariae</taxon>
        <taxon>Gadiformes</taxon>
        <taxon>Muraenolepidoidei</taxon>
        <taxon>Muraenolepididae</taxon>
        <taxon>Muraenolepis</taxon>
    </lineage>
</organism>
<feature type="region of interest" description="Disordered" evidence="1">
    <location>
        <begin position="94"/>
        <end position="129"/>
    </location>
</feature>